<gene>
    <name evidence="2" type="ORF">C7B65_25190</name>
</gene>
<sequence>MDYKPRSRGVSRLYAHLILSTKYRYKVITPTMLERLKEIVADLCQKWQCELLECNGEPNHLHIVFRYFPQMQLSKFVNNLKSVSSRRIRQEFEAQVDAVYWKDVFWSESYSIDSCGNTPLEILRKYVQNQSGR</sequence>
<reference evidence="2 3" key="2">
    <citation type="submission" date="2018-03" db="EMBL/GenBank/DDBJ databases">
        <title>The ancient ancestry and fast evolution of plastids.</title>
        <authorList>
            <person name="Moore K.R."/>
            <person name="Magnabosco C."/>
            <person name="Momper L."/>
            <person name="Gold D.A."/>
            <person name="Bosak T."/>
            <person name="Fournier G.P."/>
        </authorList>
    </citation>
    <scope>NUCLEOTIDE SEQUENCE [LARGE SCALE GENOMIC DNA]</scope>
    <source>
        <strain evidence="2 3">ULC007</strain>
    </source>
</reference>
<dbReference type="EMBL" id="PVWG01000069">
    <property type="protein sequence ID" value="PSB15097.1"/>
    <property type="molecule type" value="Genomic_DNA"/>
</dbReference>
<dbReference type="InterPro" id="IPR002686">
    <property type="entry name" value="Transposase_17"/>
</dbReference>
<evidence type="ECO:0000259" key="1">
    <source>
        <dbReference type="SMART" id="SM01321"/>
    </source>
</evidence>
<dbReference type="STRING" id="1920490.GCA_001895925_03211"/>
<evidence type="ECO:0000313" key="2">
    <source>
        <dbReference type="EMBL" id="PSB15097.1"/>
    </source>
</evidence>
<dbReference type="GO" id="GO:0004803">
    <property type="term" value="F:transposase activity"/>
    <property type="evidence" value="ECO:0007669"/>
    <property type="project" value="InterPro"/>
</dbReference>
<feature type="domain" description="Transposase IS200-like" evidence="1">
    <location>
        <begin position="10"/>
        <end position="130"/>
    </location>
</feature>
<dbReference type="Gene3D" id="3.30.70.1290">
    <property type="entry name" value="Transposase IS200-like"/>
    <property type="match status" value="1"/>
</dbReference>
<evidence type="ECO:0000313" key="3">
    <source>
        <dbReference type="Proteomes" id="UP000238634"/>
    </source>
</evidence>
<dbReference type="PANTHER" id="PTHR33360:SF2">
    <property type="entry name" value="TRANSPOSASE FOR INSERTION SEQUENCE ELEMENT IS200"/>
    <property type="match status" value="1"/>
</dbReference>
<dbReference type="GO" id="GO:0006313">
    <property type="term" value="P:DNA transposition"/>
    <property type="evidence" value="ECO:0007669"/>
    <property type="project" value="InterPro"/>
</dbReference>
<comment type="caution">
    <text evidence="2">The sequence shown here is derived from an EMBL/GenBank/DDBJ whole genome shotgun (WGS) entry which is preliminary data.</text>
</comment>
<protein>
    <submittedName>
        <fullName evidence="2">IS200/IS605 family transposase</fullName>
    </submittedName>
</protein>
<dbReference type="GO" id="GO:0003677">
    <property type="term" value="F:DNA binding"/>
    <property type="evidence" value="ECO:0007669"/>
    <property type="project" value="InterPro"/>
</dbReference>
<dbReference type="PANTHER" id="PTHR33360">
    <property type="entry name" value="TRANSPOSASE FOR INSERTION SEQUENCE ELEMENT IS200"/>
    <property type="match status" value="1"/>
</dbReference>
<dbReference type="Proteomes" id="UP000238634">
    <property type="component" value="Unassembled WGS sequence"/>
</dbReference>
<keyword evidence="3" id="KW-1185">Reference proteome</keyword>
<dbReference type="SUPFAM" id="SSF143422">
    <property type="entry name" value="Transposase IS200-like"/>
    <property type="match status" value="1"/>
</dbReference>
<dbReference type="OrthoDB" id="9793729at2"/>
<organism evidence="2 3">
    <name type="scientific">Phormidesmis priestleyi ULC007</name>
    <dbReference type="NCBI Taxonomy" id="1920490"/>
    <lineage>
        <taxon>Bacteria</taxon>
        <taxon>Bacillati</taxon>
        <taxon>Cyanobacteriota</taxon>
        <taxon>Cyanophyceae</taxon>
        <taxon>Leptolyngbyales</taxon>
        <taxon>Leptolyngbyaceae</taxon>
        <taxon>Phormidesmis</taxon>
    </lineage>
</organism>
<reference evidence="2 3" key="1">
    <citation type="submission" date="2018-02" db="EMBL/GenBank/DDBJ databases">
        <authorList>
            <person name="Cohen D.B."/>
            <person name="Kent A.D."/>
        </authorList>
    </citation>
    <scope>NUCLEOTIDE SEQUENCE [LARGE SCALE GENOMIC DNA]</scope>
    <source>
        <strain evidence="2 3">ULC007</strain>
    </source>
</reference>
<dbReference type="AlphaFoldDB" id="A0A2T1D3R3"/>
<dbReference type="SMART" id="SM01321">
    <property type="entry name" value="Y1_Tnp"/>
    <property type="match status" value="1"/>
</dbReference>
<proteinExistence type="predicted"/>
<accession>A0A2T1D3R3</accession>
<dbReference type="Pfam" id="PF01797">
    <property type="entry name" value="Y1_Tnp"/>
    <property type="match status" value="1"/>
</dbReference>
<dbReference type="InterPro" id="IPR036515">
    <property type="entry name" value="Transposase_17_sf"/>
</dbReference>
<dbReference type="NCBIfam" id="NF033573">
    <property type="entry name" value="transpos_IS200"/>
    <property type="match status" value="1"/>
</dbReference>
<dbReference type="RefSeq" id="WP_073075128.1">
    <property type="nucleotide sequence ID" value="NZ_MPPI01000061.1"/>
</dbReference>
<name>A0A2T1D3R3_9CYAN</name>